<proteinExistence type="predicted"/>
<sequence length="49" mass="5302">MVVKTTFTGRCNDIATIYGRVLDIIKADITGIEVLFRGGESSISQLEGI</sequence>
<dbReference type="Proteomes" id="UP000055047">
    <property type="component" value="Unassembled WGS sequence"/>
</dbReference>
<accession>A0A098GJL9</accession>
<dbReference type="AlphaFoldDB" id="A0A098GJL9"/>
<name>A0A098GJL9_ANAPH</name>
<dbReference type="EMBL" id="CCXQ01000145">
    <property type="protein sequence ID" value="CEH11219.1"/>
    <property type="molecule type" value="Genomic_DNA"/>
</dbReference>
<reference evidence="1 2" key="1">
    <citation type="submission" date="2014-09" db="EMBL/GenBank/DDBJ databases">
        <authorList>
            <person name="Loux Valentin"/>
            <person name="Dugat Thibaut"/>
        </authorList>
    </citation>
    <scope>NUCLEOTIDE SEQUENCE [LARGE SCALE GENOMIC DNA]</scope>
    <source>
        <strain evidence="1 2">BOV-10_179</strain>
    </source>
</reference>
<evidence type="ECO:0000313" key="2">
    <source>
        <dbReference type="Proteomes" id="UP000055047"/>
    </source>
</evidence>
<evidence type="ECO:0000313" key="1">
    <source>
        <dbReference type="EMBL" id="CEH11219.1"/>
    </source>
</evidence>
<gene>
    <name evidence="1" type="ORF">ANAPHAGO_00416</name>
</gene>
<organism evidence="1 2">
    <name type="scientific">Anaplasma phagocytophilum</name>
    <name type="common">Ehrlichia phagocytophila</name>
    <dbReference type="NCBI Taxonomy" id="948"/>
    <lineage>
        <taxon>Bacteria</taxon>
        <taxon>Pseudomonadati</taxon>
        <taxon>Pseudomonadota</taxon>
        <taxon>Alphaproteobacteria</taxon>
        <taxon>Rickettsiales</taxon>
        <taxon>Anaplasmataceae</taxon>
        <taxon>Anaplasma</taxon>
        <taxon>phagocytophilum group</taxon>
    </lineage>
</organism>
<protein>
    <submittedName>
        <fullName evidence="1">Uncharacterized protein</fullName>
    </submittedName>
</protein>